<dbReference type="EMBL" id="CABGGW010000012">
    <property type="protein sequence ID" value="VUS47448.1"/>
    <property type="molecule type" value="Genomic_DNA"/>
</dbReference>
<dbReference type="SUPFAM" id="SSF53756">
    <property type="entry name" value="UDP-Glycosyltransferase/glycogen phosphorylase"/>
    <property type="match status" value="1"/>
</dbReference>
<dbReference type="GO" id="GO:0016757">
    <property type="term" value="F:glycosyltransferase activity"/>
    <property type="evidence" value="ECO:0007669"/>
    <property type="project" value="InterPro"/>
</dbReference>
<organism evidence="2 3">
    <name type="scientific">Klebsiella huaxiensis</name>
    <dbReference type="NCBI Taxonomy" id="2153354"/>
    <lineage>
        <taxon>Bacteria</taxon>
        <taxon>Pseudomonadati</taxon>
        <taxon>Pseudomonadota</taxon>
        <taxon>Gammaproteobacteria</taxon>
        <taxon>Enterobacterales</taxon>
        <taxon>Enterobacteriaceae</taxon>
        <taxon>Klebsiella/Raoultella group</taxon>
        <taxon>Klebsiella</taxon>
    </lineage>
</organism>
<proteinExistence type="predicted"/>
<accession>A0A564ITJ3</accession>
<sequence length="374" mass="43248">MINIAFVVRNDFYEKFGGDTHQINQYISCNDDDDVFLSTITLTQFIKFDKYEQFDYYILTNIDRSSDFVQMGMVCKKNKLFKKILILPIHHSNDAMNKFNKLRFPIIWPLIETLGGTLFIEKIKGIYRNILSKKYFIAFNSLFINYKKHISSTLSNSLGLICIANGEYVNIRSDFDVEKREYFIVRNGVSLIPKQYQEKSIEDRFYDVIVCGRVEERKNQIAILDALQGSNLRILFLGGVNKFNKKYAKNFFDRIGRNPQITHIDQVKPEDVLGFYGNSKISLSASWFEVSSLADIEAASCGCFVFSSINGHSAEIISTNQIKLIDPEELNSLDSMIRDTINYWKTKPVTQIVCHTWRDSSRELISGIKNLIIR</sequence>
<dbReference type="Proteomes" id="UP000317374">
    <property type="component" value="Unassembled WGS sequence"/>
</dbReference>
<dbReference type="RefSeq" id="WP_142512909.1">
    <property type="nucleotide sequence ID" value="NZ_CABGGW010000012.1"/>
</dbReference>
<name>A0A564ITJ3_9ENTR</name>
<dbReference type="OrthoDB" id="9795068at2"/>
<evidence type="ECO:0000259" key="1">
    <source>
        <dbReference type="Pfam" id="PF00534"/>
    </source>
</evidence>
<protein>
    <recommendedName>
        <fullName evidence="1">Glycosyl transferase family 1 domain-containing protein</fullName>
    </recommendedName>
</protein>
<dbReference type="AlphaFoldDB" id="A0A564ITJ3"/>
<evidence type="ECO:0000313" key="3">
    <source>
        <dbReference type="Proteomes" id="UP000317374"/>
    </source>
</evidence>
<dbReference type="Gene3D" id="3.40.50.2000">
    <property type="entry name" value="Glycogen Phosphorylase B"/>
    <property type="match status" value="1"/>
</dbReference>
<gene>
    <name evidence="2" type="ORF">SB6422_00802</name>
</gene>
<dbReference type="InterPro" id="IPR001296">
    <property type="entry name" value="Glyco_trans_1"/>
</dbReference>
<dbReference type="Pfam" id="PF00534">
    <property type="entry name" value="Glycos_transf_1"/>
    <property type="match status" value="1"/>
</dbReference>
<evidence type="ECO:0000313" key="2">
    <source>
        <dbReference type="EMBL" id="VUS47448.1"/>
    </source>
</evidence>
<feature type="domain" description="Glycosyl transferase family 1" evidence="1">
    <location>
        <begin position="197"/>
        <end position="328"/>
    </location>
</feature>
<reference evidence="2 3" key="1">
    <citation type="submission" date="2019-07" db="EMBL/GenBank/DDBJ databases">
        <authorList>
            <person name="Brisse S."/>
            <person name="Rodrigues C."/>
            <person name="Thorpe H."/>
        </authorList>
    </citation>
    <scope>NUCLEOTIDE SEQUENCE [LARGE SCALE GENOMIC DNA]</scope>
    <source>
        <strain evidence="2">SB6422</strain>
    </source>
</reference>
<dbReference type="CDD" id="cd01635">
    <property type="entry name" value="Glycosyltransferase_GTB-type"/>
    <property type="match status" value="1"/>
</dbReference>